<dbReference type="InterPro" id="IPR000192">
    <property type="entry name" value="Aminotrans_V_dom"/>
</dbReference>
<dbReference type="FunFam" id="3.40.640.10:FF:000224">
    <property type="entry name" value="Probable glycine dehydrogenase (decarboxylating) subunit 2"/>
    <property type="match status" value="1"/>
</dbReference>
<organism evidence="8 9">
    <name type="scientific">Micavibrio aeruginosavorus</name>
    <dbReference type="NCBI Taxonomy" id="349221"/>
    <lineage>
        <taxon>Bacteria</taxon>
        <taxon>Pseudomonadati</taxon>
        <taxon>Bdellovibrionota</taxon>
        <taxon>Bdellovibrionia</taxon>
        <taxon>Bdellovibrionales</taxon>
        <taxon>Pseudobdellovibrionaceae</taxon>
        <taxon>Micavibrio</taxon>
    </lineage>
</organism>
<dbReference type="Pfam" id="PF21478">
    <property type="entry name" value="GcvP2_C"/>
    <property type="match status" value="1"/>
</dbReference>
<feature type="domain" description="Glycine dehydrogenase C-terminal" evidence="7">
    <location>
        <begin position="376"/>
        <end position="478"/>
    </location>
</feature>
<dbReference type="InterPro" id="IPR015421">
    <property type="entry name" value="PyrdxlP-dep_Trfase_major"/>
</dbReference>
<dbReference type="GO" id="GO:0005829">
    <property type="term" value="C:cytosol"/>
    <property type="evidence" value="ECO:0007669"/>
    <property type="project" value="TreeGrafter"/>
</dbReference>
<dbReference type="GO" id="GO:0019464">
    <property type="term" value="P:glycine decarboxylation via glycine cleavage system"/>
    <property type="evidence" value="ECO:0007669"/>
    <property type="project" value="TreeGrafter"/>
</dbReference>
<gene>
    <name evidence="8" type="ORF">DI626_00185</name>
</gene>
<evidence type="ECO:0000259" key="6">
    <source>
        <dbReference type="Pfam" id="PF00266"/>
    </source>
</evidence>
<evidence type="ECO:0000259" key="7">
    <source>
        <dbReference type="Pfam" id="PF21478"/>
    </source>
</evidence>
<dbReference type="Gene3D" id="6.20.440.10">
    <property type="match status" value="1"/>
</dbReference>
<dbReference type="InterPro" id="IPR049316">
    <property type="entry name" value="GDC-P_C"/>
</dbReference>
<dbReference type="EMBL" id="QFNK01000001">
    <property type="protein sequence ID" value="PZO89117.1"/>
    <property type="molecule type" value="Genomic_DNA"/>
</dbReference>
<dbReference type="Proteomes" id="UP000249557">
    <property type="component" value="Unassembled WGS sequence"/>
</dbReference>
<comment type="catalytic activity">
    <reaction evidence="5">
        <text>N(6)-[(R)-lipoyl]-L-lysyl-[glycine-cleavage complex H protein] + glycine + H(+) = N(6)-[(R)-S(8)-aminomethyldihydrolipoyl]-L-lysyl-[glycine-cleavage complex H protein] + CO2</text>
        <dbReference type="Rhea" id="RHEA:24304"/>
        <dbReference type="Rhea" id="RHEA-COMP:10494"/>
        <dbReference type="Rhea" id="RHEA-COMP:10495"/>
        <dbReference type="ChEBI" id="CHEBI:15378"/>
        <dbReference type="ChEBI" id="CHEBI:16526"/>
        <dbReference type="ChEBI" id="CHEBI:57305"/>
        <dbReference type="ChEBI" id="CHEBI:83099"/>
        <dbReference type="ChEBI" id="CHEBI:83143"/>
        <dbReference type="EC" id="1.4.4.2"/>
    </reaction>
</comment>
<dbReference type="Gene3D" id="3.90.1150.10">
    <property type="entry name" value="Aspartate Aminotransferase, domain 1"/>
    <property type="match status" value="1"/>
</dbReference>
<evidence type="ECO:0000313" key="9">
    <source>
        <dbReference type="Proteomes" id="UP000249557"/>
    </source>
</evidence>
<keyword evidence="4 8" id="KW-0560">Oxidoreductase</keyword>
<dbReference type="GO" id="GO:0004375">
    <property type="term" value="F:glycine dehydrogenase (decarboxylating) activity"/>
    <property type="evidence" value="ECO:0007669"/>
    <property type="project" value="UniProtKB-EC"/>
</dbReference>
<dbReference type="EC" id="1.4.4.2" evidence="2"/>
<comment type="caution">
    <text evidence="8">The sequence shown here is derived from an EMBL/GenBank/DDBJ whole genome shotgun (WGS) entry which is preliminary data.</text>
</comment>
<evidence type="ECO:0000256" key="5">
    <source>
        <dbReference type="ARBA" id="ARBA00049026"/>
    </source>
</evidence>
<evidence type="ECO:0000256" key="2">
    <source>
        <dbReference type="ARBA" id="ARBA00012134"/>
    </source>
</evidence>
<evidence type="ECO:0000313" key="8">
    <source>
        <dbReference type="EMBL" id="PZO89117.1"/>
    </source>
</evidence>
<reference evidence="8 9" key="1">
    <citation type="submission" date="2017-08" db="EMBL/GenBank/DDBJ databases">
        <title>Infants hospitalized years apart are colonized by the same room-sourced microbial strains.</title>
        <authorList>
            <person name="Brooks B."/>
            <person name="Olm M.R."/>
            <person name="Firek B.A."/>
            <person name="Baker R."/>
            <person name="Thomas B.C."/>
            <person name="Morowitz M.J."/>
            <person name="Banfield J.F."/>
        </authorList>
    </citation>
    <scope>NUCLEOTIDE SEQUENCE [LARGE SCALE GENOMIC DNA]</scope>
    <source>
        <strain evidence="8">S2_018_000_R2_104</strain>
    </source>
</reference>
<dbReference type="GO" id="GO:0005960">
    <property type="term" value="C:glycine cleavage complex"/>
    <property type="evidence" value="ECO:0007669"/>
    <property type="project" value="TreeGrafter"/>
</dbReference>
<dbReference type="PANTHER" id="PTHR11773">
    <property type="entry name" value="GLYCINE DEHYDROGENASE, DECARBOXYLATING"/>
    <property type="match status" value="1"/>
</dbReference>
<dbReference type="Gene3D" id="3.40.640.10">
    <property type="entry name" value="Type I PLP-dependent aspartate aminotransferase-like (Major domain)"/>
    <property type="match status" value="1"/>
</dbReference>
<proteinExistence type="predicted"/>
<dbReference type="InterPro" id="IPR020581">
    <property type="entry name" value="GDC_P"/>
</dbReference>
<evidence type="ECO:0000256" key="4">
    <source>
        <dbReference type="ARBA" id="ARBA00023002"/>
    </source>
</evidence>
<dbReference type="Pfam" id="PF00266">
    <property type="entry name" value="Aminotran_5"/>
    <property type="match status" value="1"/>
</dbReference>
<dbReference type="AlphaFoldDB" id="A0A2W5A7A6"/>
<evidence type="ECO:0000256" key="1">
    <source>
        <dbReference type="ARBA" id="ARBA00003788"/>
    </source>
</evidence>
<evidence type="ECO:0000256" key="3">
    <source>
        <dbReference type="ARBA" id="ARBA00022898"/>
    </source>
</evidence>
<dbReference type="InterPro" id="IPR015424">
    <property type="entry name" value="PyrdxlP-dep_Trfase"/>
</dbReference>
<comment type="function">
    <text evidence="1">The glycine cleavage system catalyzes the degradation of glycine. The P protein binds the alpha-amino group of glycine through its pyridoxal phosphate cofactor; CO(2) is released and the remaining methylamine moiety is then transferred to the lipoamide cofactor of the H protein.</text>
</comment>
<dbReference type="InterPro" id="IPR015422">
    <property type="entry name" value="PyrdxlP-dep_Trfase_small"/>
</dbReference>
<keyword evidence="3" id="KW-0663">Pyridoxal phosphate</keyword>
<protein>
    <recommendedName>
        <fullName evidence="2">glycine dehydrogenase (aminomethyl-transferring)</fullName>
        <ecNumber evidence="2">1.4.4.2</ecNumber>
    </recommendedName>
</protein>
<dbReference type="NCBIfam" id="NF003346">
    <property type="entry name" value="PRK04366.1"/>
    <property type="match status" value="1"/>
</dbReference>
<name>A0A2W5A7A6_9BACT</name>
<dbReference type="GO" id="GO:0030170">
    <property type="term" value="F:pyridoxal phosphate binding"/>
    <property type="evidence" value="ECO:0007669"/>
    <property type="project" value="TreeGrafter"/>
</dbReference>
<dbReference type="PANTHER" id="PTHR11773:SF1">
    <property type="entry name" value="GLYCINE DEHYDROGENASE (DECARBOXYLATING), MITOCHONDRIAL"/>
    <property type="match status" value="1"/>
</dbReference>
<accession>A0A2W5A7A6</accession>
<dbReference type="CDD" id="cd00613">
    <property type="entry name" value="GDC-P"/>
    <property type="match status" value="1"/>
</dbReference>
<dbReference type="GO" id="GO:0016594">
    <property type="term" value="F:glycine binding"/>
    <property type="evidence" value="ECO:0007669"/>
    <property type="project" value="TreeGrafter"/>
</dbReference>
<dbReference type="SUPFAM" id="SSF53383">
    <property type="entry name" value="PLP-dependent transferases"/>
    <property type="match status" value="1"/>
</dbReference>
<feature type="domain" description="Aminotransferase class V" evidence="6">
    <location>
        <begin position="167"/>
        <end position="301"/>
    </location>
</feature>
<sequence length="511" mass="56191">MTNASLKSPSDTQDVDTFQAADLNRGLHYHENLLWEKQRSDHSGVDMTQPKNTPLRTGQNARGDIGLPQVSEPQVVRHFVRLSTKNYSIDSGFFPLGSCTMKHNPRLNEKMARLPGFAHIHPLQPASTVQGALQLMHELQQWLGELTGLPGVCLTPAAGAHGELAGIMTIARAHQAKGNTHKKVILVPDSAHGTNPATAAMCGFDLRVIPTREGGRVTLDAFKTALGDGHDVAGMMVTNPNTCGLFERDIQEISRLLHDAGGYFYCDGANFNALVGKIRPADFGVDVMHINLHKTFSTPHGGGGPGSGPICVTEELAQYMPKPIVIHNNDTYRLEAETDRPMNCGRIKGFAGQFGMHIRALTYMMSHGSDGLRQVSEDAVLNANYILSQLKQDYHVPFDGPCMHECLLTDKVQKDVGVTTLDIAKALVEHGFHPMTVYFPLVVQGAMLIEPTETESKDALDRFIRVMKKIASDVRNGDVDKFHSYPQSAPTRRLDEVRAAREPKLRWKGQQ</sequence>